<gene>
    <name evidence="1" type="ORF">g.50439</name>
</gene>
<proteinExistence type="predicted"/>
<evidence type="ECO:0000313" key="1">
    <source>
        <dbReference type="EMBL" id="JAT25037.1"/>
    </source>
</evidence>
<protein>
    <submittedName>
        <fullName evidence="1">Uncharacterized protein</fullName>
    </submittedName>
</protein>
<name>A0A1B6LN00_9HEMI</name>
<organism evidence="1">
    <name type="scientific">Graphocephala atropunctata</name>
    <dbReference type="NCBI Taxonomy" id="36148"/>
    <lineage>
        <taxon>Eukaryota</taxon>
        <taxon>Metazoa</taxon>
        <taxon>Ecdysozoa</taxon>
        <taxon>Arthropoda</taxon>
        <taxon>Hexapoda</taxon>
        <taxon>Insecta</taxon>
        <taxon>Pterygota</taxon>
        <taxon>Neoptera</taxon>
        <taxon>Paraneoptera</taxon>
        <taxon>Hemiptera</taxon>
        <taxon>Auchenorrhyncha</taxon>
        <taxon>Membracoidea</taxon>
        <taxon>Cicadellidae</taxon>
        <taxon>Cicadellinae</taxon>
        <taxon>Cicadellini</taxon>
        <taxon>Graphocephala</taxon>
    </lineage>
</organism>
<dbReference type="AlphaFoldDB" id="A0A1B6LN00"/>
<reference evidence="1" key="1">
    <citation type="submission" date="2015-11" db="EMBL/GenBank/DDBJ databases">
        <title>De novo transcriptome assembly of four potential Pierce s Disease insect vectors from Arizona vineyards.</title>
        <authorList>
            <person name="Tassone E.E."/>
        </authorList>
    </citation>
    <scope>NUCLEOTIDE SEQUENCE</scope>
</reference>
<accession>A0A1B6LN00</accession>
<feature type="non-terminal residue" evidence="1">
    <location>
        <position position="147"/>
    </location>
</feature>
<dbReference type="EMBL" id="GEBQ01014940">
    <property type="protein sequence ID" value="JAT25037.1"/>
    <property type="molecule type" value="Transcribed_RNA"/>
</dbReference>
<sequence>LELRERMLQLFILTKDLESSHPLKQTYIKMKKSFRERVRSAKASDVLHRVSNSKNQQKAMWDVVNENIPGKAAKPFTPLSIINDRGELLHDPKLVSDRLNEYFIQVGQVGNDSSSNPFPENRVLTRNFYLFPTNEKEVINVVQSLKT</sequence>
<feature type="non-terminal residue" evidence="1">
    <location>
        <position position="1"/>
    </location>
</feature>